<feature type="non-terminal residue" evidence="2">
    <location>
        <position position="76"/>
    </location>
</feature>
<proteinExistence type="predicted"/>
<dbReference type="InterPro" id="IPR029069">
    <property type="entry name" value="HotDog_dom_sf"/>
</dbReference>
<dbReference type="Gene3D" id="3.10.129.10">
    <property type="entry name" value="Hotdog Thioesterase"/>
    <property type="match status" value="1"/>
</dbReference>
<evidence type="ECO:0000313" key="2">
    <source>
        <dbReference type="EMBL" id="SVA98745.1"/>
    </source>
</evidence>
<gene>
    <name evidence="2" type="ORF">METZ01_LOCUS151599</name>
</gene>
<evidence type="ECO:0000259" key="1">
    <source>
        <dbReference type="Pfam" id="PF13452"/>
    </source>
</evidence>
<sequence>MSEPLLSDELRAWIGREVSYEAKEELGRASIRYFALAIDDDNQLYQDDAYARQAGYDSLIAPPTFVVETCQYAHRR</sequence>
<dbReference type="AlphaFoldDB" id="A0A382AB26"/>
<organism evidence="2">
    <name type="scientific">marine metagenome</name>
    <dbReference type="NCBI Taxonomy" id="408172"/>
    <lineage>
        <taxon>unclassified sequences</taxon>
        <taxon>metagenomes</taxon>
        <taxon>ecological metagenomes</taxon>
    </lineage>
</organism>
<name>A0A382AB26_9ZZZZ</name>
<accession>A0A382AB26</accession>
<feature type="domain" description="FAS1-like dehydratase" evidence="1">
    <location>
        <begin position="12"/>
        <end position="67"/>
    </location>
</feature>
<protein>
    <recommendedName>
        <fullName evidence="1">FAS1-like dehydratase domain-containing protein</fullName>
    </recommendedName>
</protein>
<dbReference type="InterPro" id="IPR039569">
    <property type="entry name" value="FAS1-like_DH_region"/>
</dbReference>
<dbReference type="EMBL" id="UINC01024664">
    <property type="protein sequence ID" value="SVA98745.1"/>
    <property type="molecule type" value="Genomic_DNA"/>
</dbReference>
<dbReference type="SUPFAM" id="SSF54637">
    <property type="entry name" value="Thioesterase/thiol ester dehydrase-isomerase"/>
    <property type="match status" value="1"/>
</dbReference>
<reference evidence="2" key="1">
    <citation type="submission" date="2018-05" db="EMBL/GenBank/DDBJ databases">
        <authorList>
            <person name="Lanie J.A."/>
            <person name="Ng W.-L."/>
            <person name="Kazmierczak K.M."/>
            <person name="Andrzejewski T.M."/>
            <person name="Davidsen T.M."/>
            <person name="Wayne K.J."/>
            <person name="Tettelin H."/>
            <person name="Glass J.I."/>
            <person name="Rusch D."/>
            <person name="Podicherti R."/>
            <person name="Tsui H.-C.T."/>
            <person name="Winkler M.E."/>
        </authorList>
    </citation>
    <scope>NUCLEOTIDE SEQUENCE</scope>
</reference>
<dbReference type="Pfam" id="PF13452">
    <property type="entry name" value="FAS1_DH_region"/>
    <property type="match status" value="1"/>
</dbReference>